<evidence type="ECO:0000256" key="2">
    <source>
        <dbReference type="SAM" id="SignalP"/>
    </source>
</evidence>
<evidence type="ECO:0000256" key="1">
    <source>
        <dbReference type="SAM" id="MobiDB-lite"/>
    </source>
</evidence>
<feature type="signal peptide" evidence="2">
    <location>
        <begin position="1"/>
        <end position="24"/>
    </location>
</feature>
<comment type="caution">
    <text evidence="3">The sequence shown here is derived from an EMBL/GenBank/DDBJ whole genome shotgun (WGS) entry which is preliminary data.</text>
</comment>
<dbReference type="AlphaFoldDB" id="A0A839FCB0"/>
<feature type="region of interest" description="Disordered" evidence="1">
    <location>
        <begin position="757"/>
        <end position="777"/>
    </location>
</feature>
<dbReference type="SUPFAM" id="SSF110296">
    <property type="entry name" value="Oligoxyloglucan reducing end-specific cellobiohydrolase"/>
    <property type="match status" value="2"/>
</dbReference>
<dbReference type="PANTHER" id="PTHR43739">
    <property type="entry name" value="XYLOGLUCANASE (EUROFUNG)"/>
    <property type="match status" value="1"/>
</dbReference>
<dbReference type="PANTHER" id="PTHR43739:SF5">
    <property type="entry name" value="EXO-ALPHA-SIALIDASE"/>
    <property type="match status" value="1"/>
</dbReference>
<dbReference type="EMBL" id="JACGXL010000008">
    <property type="protein sequence ID" value="MBA8889704.1"/>
    <property type="molecule type" value="Genomic_DNA"/>
</dbReference>
<protein>
    <submittedName>
        <fullName evidence="3">Photosystem II stability/assembly factor-like uncharacterized protein</fullName>
    </submittedName>
</protein>
<accession>A0A839FCB0</accession>
<dbReference type="InterPro" id="IPR052025">
    <property type="entry name" value="Xyloglucanase_GH74"/>
</dbReference>
<evidence type="ECO:0000313" key="4">
    <source>
        <dbReference type="Proteomes" id="UP000550401"/>
    </source>
</evidence>
<reference evidence="3 4" key="1">
    <citation type="submission" date="2020-07" db="EMBL/GenBank/DDBJ databases">
        <title>Genomic Encyclopedia of Type Strains, Phase IV (KMG-V): Genome sequencing to study the core and pangenomes of soil and plant-associated prokaryotes.</title>
        <authorList>
            <person name="Whitman W."/>
        </authorList>
    </citation>
    <scope>NUCLEOTIDE SEQUENCE [LARGE SCALE GENOMIC DNA]</scope>
    <source>
        <strain evidence="3 4">RH2WT43</strain>
    </source>
</reference>
<proteinExistence type="predicted"/>
<dbReference type="GO" id="GO:0010411">
    <property type="term" value="P:xyloglucan metabolic process"/>
    <property type="evidence" value="ECO:0007669"/>
    <property type="project" value="TreeGrafter"/>
</dbReference>
<dbReference type="RefSeq" id="WP_182532747.1">
    <property type="nucleotide sequence ID" value="NZ_JACGXL010000008.1"/>
</dbReference>
<evidence type="ECO:0000313" key="3">
    <source>
        <dbReference type="EMBL" id="MBA8889704.1"/>
    </source>
</evidence>
<sequence>MSFRRSPVLLSMVCLAASLSAANASGQGAPDDLAGPQWRLLGPFRAGWGTMAAGIADQPDTFYFGAAGGGVWKTVNAGATWQPVSDGLASAPVGAIAVAPSNPRVLYAGMGHPEPRYDIAAGDGVYRSEDGGAHWQRAGLEATRHIGAILVSPSDANTLLLGALGHVFGTNAERGVFRSTDGGRHWTHVLAIDAHTGVVDLAADPAQANIVFAAAWQARNWPWLSYFTPIEGEGSAIWRSDDGGVHWRKLGGEGWPAGKLGRIGLGVTHLRDGATRVYASIDSEDHGGLYRSDDGGAHWQRVNDAKAVSTWYESRLTVAPDDPDTLYTVGQSIHKSTDAGKTFTIIKGSPGGDDYHHLWINPKHPERMVTASDQGTVVSVDDGRSWSDWYNQPTGQFYHLAADDRFPYWIYSGQQDSGTVAIASRSDYGALSFRDWHPVGGDERDYDLPDPEDANIVFGSGLGGRISRWDARTGEVQNVSPWPVSSYGARGTDVKYRYTWFTPIAFSAKAPYALYAGAQVLFRSTDRGAHWQAISGDLTGKRDNAKGCTGDVPVARASACGYGVIFSIAPSPRDNDELWIGTDNGRIQLTRDGGAHWADVTPKAVPDWGKVSALDVSALEPGTAYAAIDNHRQDDFAPRILRTHDYGKTWTAISDGLPRDHFVSVVRADPQRKGLLYAGTDVGVHVSFDDGAHWQPLQQNLPVAWVRDLLVHGNDLIAATQGRAIWLLDDVAPLRQMADARAHDGAFLFSPSPAYRLRRSQNKDTPPPADTPLGTNPPDGAILDYRLPRAAKGAVAIEIRDAQGALVRRFASDAVSPWRSSERYFAEEWTKPDAKPATAAGAHRFVWDLRTPRPHAISYDYSIAAVHGEDTPLTPQGVKVPPGRYDVALLVDGTTLHAPLEVKADPRNPASADDLRAATAFAQALGTSLDHAYLAYGQLQALRTQLDALRKGDGALAGDARKPIDALYDATTPLVSGAGADKPGIATVSGVLSSLYTDVEGADRAPTEAQRAVQADYDARLAALLQRWQALRDGDMKKVDAQLVAMGKPGIRLPAIEEIKLEGGGEAKDLP</sequence>
<dbReference type="InterPro" id="IPR015943">
    <property type="entry name" value="WD40/YVTN_repeat-like_dom_sf"/>
</dbReference>
<organism evidence="3 4">
    <name type="scientific">Dokdonella fugitiva</name>
    <dbReference type="NCBI Taxonomy" id="328517"/>
    <lineage>
        <taxon>Bacteria</taxon>
        <taxon>Pseudomonadati</taxon>
        <taxon>Pseudomonadota</taxon>
        <taxon>Gammaproteobacteria</taxon>
        <taxon>Lysobacterales</taxon>
        <taxon>Rhodanobacteraceae</taxon>
        <taxon>Dokdonella</taxon>
    </lineage>
</organism>
<name>A0A839FCB0_9GAMM</name>
<dbReference type="Proteomes" id="UP000550401">
    <property type="component" value="Unassembled WGS sequence"/>
</dbReference>
<keyword evidence="2" id="KW-0732">Signal</keyword>
<dbReference type="Gene3D" id="2.130.10.10">
    <property type="entry name" value="YVTN repeat-like/Quinoprotein amine dehydrogenase"/>
    <property type="match status" value="6"/>
</dbReference>
<gene>
    <name evidence="3" type="ORF">FHW12_003951</name>
</gene>
<keyword evidence="4" id="KW-1185">Reference proteome</keyword>
<feature type="chain" id="PRO_5032282041" evidence="2">
    <location>
        <begin position="25"/>
        <end position="1071"/>
    </location>
</feature>
<dbReference type="CDD" id="cd15482">
    <property type="entry name" value="Sialidase_non-viral"/>
    <property type="match status" value="1"/>
</dbReference>